<sequence length="204" mass="23341">MILYFVRHGETDWNVKKKIQGKTDVPLNETGKQQAKELADMLLDRKKEGTLQVVRAYTSPQLRAAQTAQEAAIALDIPCIAADGLREMDMGDWEGRSWESITQENTKEYQDWDANRRYVHTPHGECYNEVLRRALDTLGMILERETEDVLIVTHSGVLMALRCYIAGQTFEEMGIIRYKTKNAEVVEIFADDVKDAIARFKKGE</sequence>
<feature type="binding site" evidence="2">
    <location>
        <begin position="7"/>
        <end position="14"/>
    </location>
    <ligand>
        <name>substrate</name>
    </ligand>
</feature>
<dbReference type="PANTHER" id="PTHR48100:SF1">
    <property type="entry name" value="HISTIDINE PHOSPHATASE FAMILY PROTEIN-RELATED"/>
    <property type="match status" value="1"/>
</dbReference>
<name>A0A173S702_9FIRM</name>
<dbReference type="EMBL" id="QRID01000016">
    <property type="protein sequence ID" value="RHG26544.1"/>
    <property type="molecule type" value="Genomic_DNA"/>
</dbReference>
<dbReference type="GO" id="GO:0043755">
    <property type="term" value="F:alpha-ribazole phosphatase activity"/>
    <property type="evidence" value="ECO:0007669"/>
    <property type="project" value="UniProtKB-EC"/>
</dbReference>
<protein>
    <submittedName>
        <fullName evidence="3">Alpha-ribazole phosphatase</fullName>
        <ecNumber evidence="3">3.1.3.73</ecNumber>
    </submittedName>
    <submittedName>
        <fullName evidence="4">Histidine phosphatase family protein</fullName>
    </submittedName>
</protein>
<evidence type="ECO:0000313" key="3">
    <source>
        <dbReference type="EMBL" id="CUM85746.1"/>
    </source>
</evidence>
<evidence type="ECO:0000313" key="5">
    <source>
        <dbReference type="Proteomes" id="UP000095350"/>
    </source>
</evidence>
<keyword evidence="3" id="KW-0378">Hydrolase</keyword>
<proteinExistence type="predicted"/>
<dbReference type="SUPFAM" id="SSF53254">
    <property type="entry name" value="Phosphoglycerate mutase-like"/>
    <property type="match status" value="1"/>
</dbReference>
<evidence type="ECO:0000313" key="4">
    <source>
        <dbReference type="EMBL" id="RHG26544.1"/>
    </source>
</evidence>
<dbReference type="OrthoDB" id="9781415at2"/>
<dbReference type="PIRSF" id="PIRSF000709">
    <property type="entry name" value="6PFK_2-Ptase"/>
    <property type="match status" value="1"/>
</dbReference>
<evidence type="ECO:0000256" key="1">
    <source>
        <dbReference type="PIRSR" id="PIRSR613078-1"/>
    </source>
</evidence>
<dbReference type="AlphaFoldDB" id="A0A173S702"/>
<dbReference type="EC" id="3.1.3.73" evidence="3"/>
<dbReference type="Pfam" id="PF00300">
    <property type="entry name" value="His_Phos_1"/>
    <property type="match status" value="1"/>
</dbReference>
<feature type="active site" description="Tele-phosphohistidine intermediate" evidence="1">
    <location>
        <position position="8"/>
    </location>
</feature>
<evidence type="ECO:0000313" key="6">
    <source>
        <dbReference type="Proteomes" id="UP000284051"/>
    </source>
</evidence>
<dbReference type="Gene3D" id="3.40.50.1240">
    <property type="entry name" value="Phosphoglycerate mutase-like"/>
    <property type="match status" value="1"/>
</dbReference>
<dbReference type="SMART" id="SM00855">
    <property type="entry name" value="PGAM"/>
    <property type="match status" value="1"/>
</dbReference>
<accession>A0A173S702</accession>
<dbReference type="InterPro" id="IPR050275">
    <property type="entry name" value="PGM_Phosphatase"/>
</dbReference>
<dbReference type="RefSeq" id="WP_015521811.1">
    <property type="nucleotide sequence ID" value="NZ_CABIYH010000005.1"/>
</dbReference>
<feature type="active site" description="Proton donor/acceptor" evidence="1">
    <location>
        <position position="87"/>
    </location>
</feature>
<reference evidence="4 6" key="2">
    <citation type="submission" date="2018-08" db="EMBL/GenBank/DDBJ databases">
        <title>A genome reference for cultivated species of the human gut microbiota.</title>
        <authorList>
            <person name="Zou Y."/>
            <person name="Xue W."/>
            <person name="Luo G."/>
        </authorList>
    </citation>
    <scope>NUCLEOTIDE SEQUENCE [LARGE SCALE GENOMIC DNA]</scope>
    <source>
        <strain evidence="4 6">AM22-21LB</strain>
    </source>
</reference>
<dbReference type="Proteomes" id="UP000095350">
    <property type="component" value="Unassembled WGS sequence"/>
</dbReference>
<dbReference type="STRING" id="166486.ERS852572_00805"/>
<gene>
    <name evidence="3" type="primary">cobC_1</name>
    <name evidence="4" type="ORF">DW264_14680</name>
    <name evidence="3" type="ORF">ERS852572_00805</name>
</gene>
<dbReference type="InterPro" id="IPR029033">
    <property type="entry name" value="His_PPase_superfam"/>
</dbReference>
<dbReference type="PaxDb" id="166486-ERS852572_00805"/>
<dbReference type="GO" id="GO:0005737">
    <property type="term" value="C:cytoplasm"/>
    <property type="evidence" value="ECO:0007669"/>
    <property type="project" value="TreeGrafter"/>
</dbReference>
<dbReference type="EMBL" id="CYXZ01000005">
    <property type="protein sequence ID" value="CUM85746.1"/>
    <property type="molecule type" value="Genomic_DNA"/>
</dbReference>
<dbReference type="CDD" id="cd07067">
    <property type="entry name" value="HP_PGM_like"/>
    <property type="match status" value="1"/>
</dbReference>
<organism evidence="3 5">
    <name type="scientific">Roseburia intestinalis</name>
    <dbReference type="NCBI Taxonomy" id="166486"/>
    <lineage>
        <taxon>Bacteria</taxon>
        <taxon>Bacillati</taxon>
        <taxon>Bacillota</taxon>
        <taxon>Clostridia</taxon>
        <taxon>Lachnospirales</taxon>
        <taxon>Lachnospiraceae</taxon>
        <taxon>Roseburia</taxon>
    </lineage>
</organism>
<feature type="binding site" evidence="2">
    <location>
        <position position="63"/>
    </location>
    <ligand>
        <name>substrate</name>
    </ligand>
</feature>
<dbReference type="InterPro" id="IPR013078">
    <property type="entry name" value="His_Pase_superF_clade-1"/>
</dbReference>
<evidence type="ECO:0000256" key="2">
    <source>
        <dbReference type="PIRSR" id="PIRSR613078-2"/>
    </source>
</evidence>
<dbReference type="PANTHER" id="PTHR48100">
    <property type="entry name" value="BROAD-SPECIFICITY PHOSPHATASE YOR283W-RELATED"/>
    <property type="match status" value="1"/>
</dbReference>
<reference evidence="3 5" key="1">
    <citation type="submission" date="2015-09" db="EMBL/GenBank/DDBJ databases">
        <authorList>
            <consortium name="Pathogen Informatics"/>
        </authorList>
    </citation>
    <scope>NUCLEOTIDE SEQUENCE [LARGE SCALE GENOMIC DNA]</scope>
    <source>
        <strain evidence="3 5">2789STDY5834960</strain>
    </source>
</reference>
<dbReference type="Proteomes" id="UP000284051">
    <property type="component" value="Unassembled WGS sequence"/>
</dbReference>